<dbReference type="AlphaFoldDB" id="A0AAD5S1C9"/>
<dbReference type="EMBL" id="JADGJD010002730">
    <property type="protein sequence ID" value="KAJ3029242.1"/>
    <property type="molecule type" value="Genomic_DNA"/>
</dbReference>
<dbReference type="Pfam" id="PF10344">
    <property type="entry name" value="Hobbit"/>
    <property type="match status" value="1"/>
</dbReference>
<gene>
    <name evidence="4" type="ORF">HK097_005837</name>
</gene>
<comment type="caution">
    <text evidence="4">The sequence shown here is derived from an EMBL/GenBank/DDBJ whole genome shotgun (WGS) entry which is preliminary data.</text>
</comment>
<evidence type="ECO:0000256" key="2">
    <source>
        <dbReference type="SAM" id="Phobius"/>
    </source>
</evidence>
<feature type="non-terminal residue" evidence="4">
    <location>
        <position position="622"/>
    </location>
</feature>
<keyword evidence="2" id="KW-0812">Transmembrane</keyword>
<dbReference type="PANTHER" id="PTHR15678">
    <property type="entry name" value="ANTIGEN MLAA-22-RELATED"/>
    <property type="match status" value="1"/>
</dbReference>
<evidence type="ECO:0000313" key="5">
    <source>
        <dbReference type="Proteomes" id="UP001212841"/>
    </source>
</evidence>
<name>A0AAD5S1C9_9FUNG</name>
<accession>A0AAD5S1C9</accession>
<dbReference type="PANTHER" id="PTHR15678:SF6">
    <property type="entry name" value="BRIDGE-LIKE LIPID TRANSFER PROTEIN FAMILY MEMBER 2"/>
    <property type="match status" value="1"/>
</dbReference>
<evidence type="ECO:0000313" key="4">
    <source>
        <dbReference type="EMBL" id="KAJ3029242.1"/>
    </source>
</evidence>
<dbReference type="InterPro" id="IPR045167">
    <property type="entry name" value="Hobbit"/>
</dbReference>
<reference evidence="4" key="1">
    <citation type="submission" date="2020-05" db="EMBL/GenBank/DDBJ databases">
        <title>Phylogenomic resolution of chytrid fungi.</title>
        <authorList>
            <person name="Stajich J.E."/>
            <person name="Amses K."/>
            <person name="Simmons R."/>
            <person name="Seto K."/>
            <person name="Myers J."/>
            <person name="Bonds A."/>
            <person name="Quandt C.A."/>
            <person name="Barry K."/>
            <person name="Liu P."/>
            <person name="Grigoriev I."/>
            <person name="Longcore J.E."/>
            <person name="James T.Y."/>
        </authorList>
    </citation>
    <scope>NUCLEOTIDE SEQUENCE</scope>
    <source>
        <strain evidence="4">JEL0318</strain>
    </source>
</reference>
<feature type="domain" description="FMP27/BLTP2/Hobbit GFWDK motif-containing RBG unit" evidence="3">
    <location>
        <begin position="490"/>
        <end position="622"/>
    </location>
</feature>
<dbReference type="InterPro" id="IPR019441">
    <property type="entry name" value="FMP27/BLTP2/Hobbit_GFWDK_RBG"/>
</dbReference>
<proteinExistence type="predicted"/>
<feature type="region of interest" description="Disordered" evidence="1">
    <location>
        <begin position="396"/>
        <end position="422"/>
    </location>
</feature>
<feature type="transmembrane region" description="Helical" evidence="2">
    <location>
        <begin position="115"/>
        <end position="136"/>
    </location>
</feature>
<dbReference type="Proteomes" id="UP001212841">
    <property type="component" value="Unassembled WGS sequence"/>
</dbReference>
<sequence>MERRESEAKGKIPVGGEVKVGVGRCNACVVGETGTKAIVLSVAGGDGVVSLSGRSDTKKESRFELKEVSLKTVGEYREDEEGFGGVVDELLWVPSLVVMAAAGERMRINMGTAKVFVCLRVVYVGLLACLGVWKVAKLFRPGDRAPKKVDPGAGKRREGKEMEVVVAEILLDIDLPEDVKIKLSIIPLSLLLDNARRVYVEMKELGVDVEVDKALAKYRRLLDLKSLEITTETLPPPPTETLPLKKITVTAKSTHLTVPHNFLVSSVIDNAINLQKAIKLLLIEHLGISPQSSHPSLPRHSRRGTTVDKGKIPIIVVGSEEVRIEFEDDPFEGRLSRNYLLGVQEGVGRGVRDLAFWKRARTVGKEGKGVPPEVEDAFWLLQEFNSKSWIERVKREERVEEEGGGSQEDLARDSTTSAASPRKSKWFPPLLVATFQGVSVRVSAPSLPAQDIETSLHILDPSTPPDLIYDELIPRNICWSMKGLEIRLRDYPIPFIHIPTTSQRGGESWRSEGLMVIAEQVMGSESKRKIGVNVKPLIDDDVAVVRTIVPTKIYLNIKTSIVCEEDVRICWGASVEPCIGEAMMVLDGFTKPSVDPSAPVGWWDKVRLVVRGGGSWVVRGGG</sequence>
<evidence type="ECO:0000256" key="1">
    <source>
        <dbReference type="SAM" id="MobiDB-lite"/>
    </source>
</evidence>
<evidence type="ECO:0000259" key="3">
    <source>
        <dbReference type="SMART" id="SM01214"/>
    </source>
</evidence>
<organism evidence="4 5">
    <name type="scientific">Rhizophlyctis rosea</name>
    <dbReference type="NCBI Taxonomy" id="64517"/>
    <lineage>
        <taxon>Eukaryota</taxon>
        <taxon>Fungi</taxon>
        <taxon>Fungi incertae sedis</taxon>
        <taxon>Chytridiomycota</taxon>
        <taxon>Chytridiomycota incertae sedis</taxon>
        <taxon>Chytridiomycetes</taxon>
        <taxon>Rhizophlyctidales</taxon>
        <taxon>Rhizophlyctidaceae</taxon>
        <taxon>Rhizophlyctis</taxon>
    </lineage>
</organism>
<keyword evidence="2" id="KW-0472">Membrane</keyword>
<keyword evidence="5" id="KW-1185">Reference proteome</keyword>
<keyword evidence="2" id="KW-1133">Transmembrane helix</keyword>
<protein>
    <recommendedName>
        <fullName evidence="3">FMP27/BLTP2/Hobbit GFWDK motif-containing RBG unit domain-containing protein</fullName>
    </recommendedName>
</protein>
<dbReference type="SMART" id="SM01214">
    <property type="entry name" value="Fmp27_GFWDK"/>
    <property type="match status" value="1"/>
</dbReference>